<dbReference type="InterPro" id="IPR017451">
    <property type="entry name" value="F-box-assoc_interact_dom"/>
</dbReference>
<dbReference type="PANTHER" id="PTHR31672">
    <property type="entry name" value="BNACNNG10540D PROTEIN"/>
    <property type="match status" value="1"/>
</dbReference>
<reference evidence="2" key="1">
    <citation type="submission" date="2023-03" db="EMBL/GenBank/DDBJ databases">
        <authorList>
            <person name="Julca I."/>
        </authorList>
    </citation>
    <scope>NUCLEOTIDE SEQUENCE</scope>
</reference>
<dbReference type="InterPro" id="IPR050796">
    <property type="entry name" value="SCF_F-box_component"/>
</dbReference>
<dbReference type="InterPro" id="IPR036047">
    <property type="entry name" value="F-box-like_dom_sf"/>
</dbReference>
<feature type="domain" description="F-box associated beta-propeller type 1" evidence="1">
    <location>
        <begin position="121"/>
        <end position="255"/>
    </location>
</feature>
<name>A0AAV1CYX4_OLDCO</name>
<dbReference type="Proteomes" id="UP001161247">
    <property type="component" value="Chromosome 3"/>
</dbReference>
<dbReference type="EMBL" id="OX459120">
    <property type="protein sequence ID" value="CAI9099924.1"/>
    <property type="molecule type" value="Genomic_DNA"/>
</dbReference>
<evidence type="ECO:0000313" key="2">
    <source>
        <dbReference type="EMBL" id="CAI9099924.1"/>
    </source>
</evidence>
<dbReference type="NCBIfam" id="TIGR01640">
    <property type="entry name" value="F_box_assoc_1"/>
    <property type="match status" value="1"/>
</dbReference>
<proteinExistence type="predicted"/>
<sequence length="388" mass="44452">MAHSASSRSKIIENKPPSESAAIIADSEHLLTQMLIKLPPKPLLRFQCISKSWLSIISDPAFRRRWATVRRNSGDVSVFFFSSRVKDIGVIFSLGSEGGVSPGVFNLNPLKDFMNDELDVSVHGCNGLWCIQRGKEFDRISIVVCNPTTWQHREIPIPRGTRWPKLRYSNIAFDPQNSDHYKLVCWGIDQMDFRFMVYSSESAEWRVIKDHIGHTTWVDYNFENGIFWNGHLHFIGHVRLVGMSHICLDVENEKIISNLTPIPDSCKPIFYFGEAGKDLCIVSLHNAELGTKFDVFALKRDHSMWAFKYRFDVAPLIATYPEIGTFEFFISSFIVRGEKAMIMISLAGKLISFDISNMMVDELIGFEGRLEDYRWKNVFQHVESLALV</sequence>
<gene>
    <name evidence="2" type="ORF">OLC1_LOCUS9854</name>
</gene>
<evidence type="ECO:0000313" key="3">
    <source>
        <dbReference type="Proteomes" id="UP001161247"/>
    </source>
</evidence>
<dbReference type="InterPro" id="IPR006527">
    <property type="entry name" value="F-box-assoc_dom_typ1"/>
</dbReference>
<dbReference type="Pfam" id="PF07734">
    <property type="entry name" value="FBA_1"/>
    <property type="match status" value="1"/>
</dbReference>
<dbReference type="PANTHER" id="PTHR31672:SF13">
    <property type="entry name" value="F-BOX PROTEIN CPR30-LIKE"/>
    <property type="match status" value="1"/>
</dbReference>
<evidence type="ECO:0000259" key="1">
    <source>
        <dbReference type="Pfam" id="PF07734"/>
    </source>
</evidence>
<organism evidence="2 3">
    <name type="scientific">Oldenlandia corymbosa var. corymbosa</name>
    <dbReference type="NCBI Taxonomy" id="529605"/>
    <lineage>
        <taxon>Eukaryota</taxon>
        <taxon>Viridiplantae</taxon>
        <taxon>Streptophyta</taxon>
        <taxon>Embryophyta</taxon>
        <taxon>Tracheophyta</taxon>
        <taxon>Spermatophyta</taxon>
        <taxon>Magnoliopsida</taxon>
        <taxon>eudicotyledons</taxon>
        <taxon>Gunneridae</taxon>
        <taxon>Pentapetalae</taxon>
        <taxon>asterids</taxon>
        <taxon>lamiids</taxon>
        <taxon>Gentianales</taxon>
        <taxon>Rubiaceae</taxon>
        <taxon>Rubioideae</taxon>
        <taxon>Spermacoceae</taxon>
        <taxon>Hedyotis-Oldenlandia complex</taxon>
        <taxon>Oldenlandia</taxon>
    </lineage>
</organism>
<dbReference type="SUPFAM" id="SSF81383">
    <property type="entry name" value="F-box domain"/>
    <property type="match status" value="1"/>
</dbReference>
<protein>
    <submittedName>
        <fullName evidence="2">OLC1v1036820C1</fullName>
    </submittedName>
</protein>
<dbReference type="AlphaFoldDB" id="A0AAV1CYX4"/>
<keyword evidence="3" id="KW-1185">Reference proteome</keyword>
<accession>A0AAV1CYX4</accession>